<keyword evidence="1" id="KW-0472">Membrane</keyword>
<dbReference type="Proteomes" id="UP000664002">
    <property type="component" value="Unassembled WGS sequence"/>
</dbReference>
<feature type="transmembrane region" description="Helical" evidence="1">
    <location>
        <begin position="162"/>
        <end position="185"/>
    </location>
</feature>
<sequence length="217" mass="23075">MSEPITGTGLAGGALTGASVYGLLTGTDYGVVFGAFAGSVFYIATAADLSAPRRMAYFVVSYIAGVLCSGLVGSKLSDLTGYNDKPLDAIGAVIISALAVKILTFLNNQDIGSLVALITRREVPVVLNDPTATINALLCAGVVVTLMFYRRRDSRHRKWVSLLAWLITVIYSSVPLAYLCGIYPYSSWPTIAANIMILVVLLSVRGNVARLVDALRH</sequence>
<dbReference type="Pfam" id="PF16931">
    <property type="entry name" value="Phage_holin_8"/>
    <property type="match status" value="1"/>
</dbReference>
<feature type="transmembrane region" description="Helical" evidence="1">
    <location>
        <begin position="20"/>
        <end position="43"/>
    </location>
</feature>
<evidence type="ECO:0000256" key="1">
    <source>
        <dbReference type="SAM" id="Phobius"/>
    </source>
</evidence>
<evidence type="ECO:0000313" key="3">
    <source>
        <dbReference type="Proteomes" id="UP000664002"/>
    </source>
</evidence>
<dbReference type="Pfam" id="PF05449">
    <property type="entry name" value="Phage_holin_3_7"/>
    <property type="match status" value="1"/>
</dbReference>
<dbReference type="InterPro" id="IPR032637">
    <property type="entry name" value="Phage_holin-like"/>
</dbReference>
<reference evidence="2" key="1">
    <citation type="submission" date="2021-03" db="EMBL/GenBank/DDBJ databases">
        <title>Molecular epidemiology and mechanisms of colistin and carbapenem resistance in Enterobacteriaceae from clinical isolates, the environment and porcine samples in Pretoria, South Africa.</title>
        <authorList>
            <person name="Bogoshi D."/>
            <person name="Mbelle N.M."/>
            <person name="Naidoo V."/>
            <person name="Osei Sekyere J."/>
        </authorList>
    </citation>
    <scope>NUCLEOTIDE SEQUENCE</scope>
    <source>
        <strain evidence="2">C027</strain>
    </source>
</reference>
<dbReference type="EMBL" id="JAGETM010000031">
    <property type="protein sequence ID" value="MBO1997665.1"/>
    <property type="molecule type" value="Genomic_DNA"/>
</dbReference>
<gene>
    <name evidence="2" type="ORF">J4730_20745</name>
</gene>
<keyword evidence="1" id="KW-0812">Transmembrane</keyword>
<dbReference type="InterPro" id="IPR008473">
    <property type="entry name" value="Phage_holin_3_7"/>
</dbReference>
<comment type="caution">
    <text evidence="2">The sequence shown here is derived from an EMBL/GenBank/DDBJ whole genome shotgun (WGS) entry which is preliminary data.</text>
</comment>
<feature type="transmembrane region" description="Helical" evidence="1">
    <location>
        <begin position="55"/>
        <end position="73"/>
    </location>
</feature>
<dbReference type="AlphaFoldDB" id="A0A939NKV3"/>
<feature type="transmembrane region" description="Helical" evidence="1">
    <location>
        <begin position="191"/>
        <end position="212"/>
    </location>
</feature>
<name>A0A939NKV3_KLEPN</name>
<keyword evidence="1" id="KW-1133">Transmembrane helix</keyword>
<organism evidence="2 3">
    <name type="scientific">Klebsiella pneumoniae</name>
    <dbReference type="NCBI Taxonomy" id="573"/>
    <lineage>
        <taxon>Bacteria</taxon>
        <taxon>Pseudomonadati</taxon>
        <taxon>Pseudomonadota</taxon>
        <taxon>Gammaproteobacteria</taxon>
        <taxon>Enterobacterales</taxon>
        <taxon>Enterobacteriaceae</taxon>
        <taxon>Klebsiella/Raoultella group</taxon>
        <taxon>Klebsiella</taxon>
        <taxon>Klebsiella pneumoniae complex</taxon>
    </lineage>
</organism>
<accession>A0A939NKV3</accession>
<protein>
    <submittedName>
        <fullName evidence="2">Phage holin family protein</fullName>
    </submittedName>
</protein>
<evidence type="ECO:0000313" key="2">
    <source>
        <dbReference type="EMBL" id="MBO1997665.1"/>
    </source>
</evidence>
<proteinExistence type="predicted"/>